<protein>
    <submittedName>
        <fullName evidence="3">Uncharacterized protein</fullName>
    </submittedName>
</protein>
<dbReference type="AlphaFoldDB" id="A0AAD1XRA4"/>
<keyword evidence="4" id="KW-1185">Reference proteome</keyword>
<dbReference type="Proteomes" id="UP001295684">
    <property type="component" value="Unassembled WGS sequence"/>
</dbReference>
<sequence>MSTLQPLRADISVSSVGSDYFGLGDNREEAEKIIDQMKADQQYFHINFEQFKDEINKEETPLYDLANDATVDRTIIRRLIIREENYGKWTNVAEFLLERNKSLISTLEVSSKQLARTKENYSRLTEEVEYLDDLLKRSDKKIEEMQEYVREYEEKITELESDLCDKQDIINQFHLAPNFSRLLDFSCEDNIILSDDPIYKTLDLDCDTNELDCSQNEYNRFSSYGGGPEYNLKLVNLLEKHKKENNELRQSMDHTTEELNSFQEKEKEDKEKIEDLEKDIDILKAHLIVLEKEKMNSEKKCKNLNFKIQEFKNEVKTYRDNCHDLDQANTILKRNCSALSRENDILNTQIKNIEYLNKKYEDQNPNLDLSILSFNFSQNQVSPSDVLRKSKRSNQTKNQLWSKQPTQKENNLGAHRRCVSQSNQLPSRLNKLNIEPVSPEKQNVFPASRKRLKNYSSRDLINKWNGMKSAADEEPDCDVLHEKNNVVGEISESLNFPQPLSDIENPFFTNNKNPEDQQYSDLSALNVDENQFIKEEGVCGDVMEDNDSLFSKSSLTLITANSQMSQNNKESPKNISGTVTKSNLSLFKNPREKALYLEGIETILEDNENSSSINNFSRENSLNFTKAVSMNELFNSDQKRESSIIDEKGSMEESIYPSSDEDSRLAHLEEKKDPFSEAQIQQKFSLNILMPEDPKDDNIIDLNPCGGSFYSKNSDADDFKDEVGSLFCDPPETSLPNKRIEPSENLLARKSFSTKEISKILPNPNLLCIPNTAKDESQHKSPNWQFPPHPARKTLLSNSEKMFNKVAKGHFRQVQRTHSRMFHSSKRMLNDQPPHKTRSLFANNTLKSESSYSDVSVAKNTLKSILMKNKVVDNKPCVRCRDRKEPIEEFFSILVISLKLVHKEKDLILDYPVSKIYQKALKKNIQFYEFPSFIEKFLDELAIKINYKRCQKLQVRKRRRLKPRKALLKSKDYCSIYSKVVVRPSPGDFEIIDDFF</sequence>
<feature type="compositionally biased region" description="Polar residues" evidence="2">
    <location>
        <begin position="395"/>
        <end position="410"/>
    </location>
</feature>
<feature type="region of interest" description="Disordered" evidence="2">
    <location>
        <begin position="383"/>
        <end position="422"/>
    </location>
</feature>
<keyword evidence="1" id="KW-0175">Coiled coil</keyword>
<feature type="region of interest" description="Disordered" evidence="2">
    <location>
        <begin position="639"/>
        <end position="659"/>
    </location>
</feature>
<evidence type="ECO:0000313" key="3">
    <source>
        <dbReference type="EMBL" id="CAI2377357.1"/>
    </source>
</evidence>
<gene>
    <name evidence="3" type="ORF">ECRASSUSDP1_LOCUS18741</name>
</gene>
<name>A0AAD1XRA4_EUPCR</name>
<feature type="compositionally biased region" description="Basic and acidic residues" evidence="2">
    <location>
        <begin position="639"/>
        <end position="651"/>
    </location>
</feature>
<evidence type="ECO:0000256" key="2">
    <source>
        <dbReference type="SAM" id="MobiDB-lite"/>
    </source>
</evidence>
<comment type="caution">
    <text evidence="3">The sequence shown here is derived from an EMBL/GenBank/DDBJ whole genome shotgun (WGS) entry which is preliminary data.</text>
</comment>
<feature type="coiled-coil region" evidence="1">
    <location>
        <begin position="231"/>
        <end position="363"/>
    </location>
</feature>
<organism evidence="3 4">
    <name type="scientific">Euplotes crassus</name>
    <dbReference type="NCBI Taxonomy" id="5936"/>
    <lineage>
        <taxon>Eukaryota</taxon>
        <taxon>Sar</taxon>
        <taxon>Alveolata</taxon>
        <taxon>Ciliophora</taxon>
        <taxon>Intramacronucleata</taxon>
        <taxon>Spirotrichea</taxon>
        <taxon>Hypotrichia</taxon>
        <taxon>Euplotida</taxon>
        <taxon>Euplotidae</taxon>
        <taxon>Moneuplotes</taxon>
    </lineage>
</organism>
<feature type="region of interest" description="Disordered" evidence="2">
    <location>
        <begin position="814"/>
        <end position="837"/>
    </location>
</feature>
<reference evidence="3" key="1">
    <citation type="submission" date="2023-07" db="EMBL/GenBank/DDBJ databases">
        <authorList>
            <consortium name="AG Swart"/>
            <person name="Singh M."/>
            <person name="Singh A."/>
            <person name="Seah K."/>
            <person name="Emmerich C."/>
        </authorList>
    </citation>
    <scope>NUCLEOTIDE SEQUENCE</scope>
    <source>
        <strain evidence="3">DP1</strain>
    </source>
</reference>
<dbReference type="EMBL" id="CAMPGE010018991">
    <property type="protein sequence ID" value="CAI2377357.1"/>
    <property type="molecule type" value="Genomic_DNA"/>
</dbReference>
<accession>A0AAD1XRA4</accession>
<proteinExistence type="predicted"/>
<evidence type="ECO:0000313" key="4">
    <source>
        <dbReference type="Proteomes" id="UP001295684"/>
    </source>
</evidence>
<feature type="coiled-coil region" evidence="1">
    <location>
        <begin position="107"/>
        <end position="162"/>
    </location>
</feature>
<evidence type="ECO:0000256" key="1">
    <source>
        <dbReference type="SAM" id="Coils"/>
    </source>
</evidence>
<feature type="compositionally biased region" description="Basic residues" evidence="2">
    <location>
        <begin position="814"/>
        <end position="826"/>
    </location>
</feature>